<sequence length="128" mass="14826">MEKPHVSFNPVFIEPTFKHSLLTVYKHRLVIFFEVLVVFVLIYVFFKSEILSFLKYREFLPNPLDRLRAATLSCEGNNLNIHGVPILGTEKSAISLNSKPIVYKDCLKLLQTINGSRTISFNDVLRRR</sequence>
<keyword evidence="3" id="KW-1185">Reference proteome</keyword>
<evidence type="ECO:0000313" key="2">
    <source>
        <dbReference type="EMBL" id="AEN03661.1"/>
    </source>
</evidence>
<dbReference type="OrthoDB" id="20833at10239"/>
<dbReference type="InterPro" id="IPR006956">
    <property type="entry name" value="Poxvirus_L5"/>
</dbReference>
<keyword evidence="1" id="KW-0472">Membrane</keyword>
<dbReference type="KEGG" id="vg:11107212"/>
<evidence type="ECO:0000256" key="1">
    <source>
        <dbReference type="SAM" id="Phobius"/>
    </source>
</evidence>
<feature type="transmembrane region" description="Helical" evidence="1">
    <location>
        <begin position="29"/>
        <end position="46"/>
    </location>
</feature>
<keyword evidence="1" id="KW-0812">Transmembrane</keyword>
<proteinExistence type="predicted"/>
<dbReference type="Proteomes" id="UP000164653">
    <property type="component" value="Segment"/>
</dbReference>
<dbReference type="GeneID" id="11107212"/>
<evidence type="ECO:0000313" key="3">
    <source>
        <dbReference type="Proteomes" id="UP000164653"/>
    </source>
</evidence>
<name>G3EIF0_9POXV</name>
<dbReference type="Pfam" id="PF04872">
    <property type="entry name" value="Pox_L5"/>
    <property type="match status" value="1"/>
</dbReference>
<dbReference type="RefSeq" id="YP_004821425.1">
    <property type="nucleotide sequence ID" value="NC_015960.1"/>
</dbReference>
<organism evidence="2 3">
    <name type="scientific">Yokapox virus</name>
    <dbReference type="NCBI Taxonomy" id="1076255"/>
    <lineage>
        <taxon>Viruses</taxon>
        <taxon>Varidnaviria</taxon>
        <taxon>Bamfordvirae</taxon>
        <taxon>Nucleocytoviricota</taxon>
        <taxon>Pokkesviricetes</taxon>
        <taxon>Chitovirales</taxon>
        <taxon>Poxviridae</taxon>
        <taxon>Chordopoxvirinae</taxon>
        <taxon>Centapoxvirus</taxon>
        <taxon>Centapoxvirus yokapox</taxon>
    </lineage>
</organism>
<protein>
    <submittedName>
        <fullName evidence="2">Membrane protein</fullName>
    </submittedName>
</protein>
<dbReference type="EMBL" id="HQ849551">
    <property type="protein sequence ID" value="AEN03661.1"/>
    <property type="molecule type" value="Genomic_DNA"/>
</dbReference>
<reference evidence="2 3" key="1">
    <citation type="journal article" date="2011" name="J. Virol.">
        <title>The genome of yoka poxvirus.</title>
        <authorList>
            <person name="Zhao G."/>
            <person name="Droit L."/>
            <person name="Tesh R.B."/>
            <person name="Popov V.L."/>
            <person name="Little N.S."/>
            <person name="Upton C."/>
            <person name="Virgin H.W."/>
            <person name="Wang D."/>
        </authorList>
    </citation>
    <scope>NUCLEOTIDE SEQUENCE [LARGE SCALE GENOMIC DNA]</scope>
    <source>
        <strain evidence="2">DakArB 4268</strain>
    </source>
</reference>
<keyword evidence="1" id="KW-1133">Transmembrane helix</keyword>
<accession>G3EIF0</accession>
<gene>
    <name evidence="2" type="ORF">YKV072</name>
</gene>